<dbReference type="AlphaFoldDB" id="A0A9Q1GM11"/>
<dbReference type="Proteomes" id="UP001153076">
    <property type="component" value="Unassembled WGS sequence"/>
</dbReference>
<proteinExistence type="predicted"/>
<accession>A0A9Q1GM11</accession>
<dbReference type="EMBL" id="JAKOGI010002614">
    <property type="protein sequence ID" value="KAJ8421644.1"/>
    <property type="molecule type" value="Genomic_DNA"/>
</dbReference>
<gene>
    <name evidence="1" type="ORF">Cgig2_019217</name>
</gene>
<reference evidence="1" key="1">
    <citation type="submission" date="2022-04" db="EMBL/GenBank/DDBJ databases">
        <title>Carnegiea gigantea Genome sequencing and assembly v2.</title>
        <authorList>
            <person name="Copetti D."/>
            <person name="Sanderson M.J."/>
            <person name="Burquez A."/>
            <person name="Wojciechowski M.F."/>
        </authorList>
    </citation>
    <scope>NUCLEOTIDE SEQUENCE</scope>
    <source>
        <strain evidence="1">SGP5-SGP5p</strain>
        <tissue evidence="1">Aerial part</tissue>
    </source>
</reference>
<evidence type="ECO:0000313" key="2">
    <source>
        <dbReference type="Proteomes" id="UP001153076"/>
    </source>
</evidence>
<name>A0A9Q1GM11_9CARY</name>
<organism evidence="1 2">
    <name type="scientific">Carnegiea gigantea</name>
    <dbReference type="NCBI Taxonomy" id="171969"/>
    <lineage>
        <taxon>Eukaryota</taxon>
        <taxon>Viridiplantae</taxon>
        <taxon>Streptophyta</taxon>
        <taxon>Embryophyta</taxon>
        <taxon>Tracheophyta</taxon>
        <taxon>Spermatophyta</taxon>
        <taxon>Magnoliopsida</taxon>
        <taxon>eudicotyledons</taxon>
        <taxon>Gunneridae</taxon>
        <taxon>Pentapetalae</taxon>
        <taxon>Caryophyllales</taxon>
        <taxon>Cactineae</taxon>
        <taxon>Cactaceae</taxon>
        <taxon>Cactoideae</taxon>
        <taxon>Echinocereeae</taxon>
        <taxon>Carnegiea</taxon>
    </lineage>
</organism>
<sequence>MASASGITKEYSAGRREVTARTILWVRAGWGPREFRPFSHDLCNCMWPFHLSTDLPGPNDTSEEEELVDALSEDELLDECPEEELDEPILSEALELVEATSAFGLDWRGAEQGLPCVPSASNSSGDLMRGVDLVFAILHIISNDDLPRIRHLHLGAKDVGGGGILAAGP</sequence>
<comment type="caution">
    <text evidence="1">The sequence shown here is derived from an EMBL/GenBank/DDBJ whole genome shotgun (WGS) entry which is preliminary data.</text>
</comment>
<evidence type="ECO:0000313" key="1">
    <source>
        <dbReference type="EMBL" id="KAJ8421644.1"/>
    </source>
</evidence>
<keyword evidence="2" id="KW-1185">Reference proteome</keyword>
<protein>
    <submittedName>
        <fullName evidence="1">Uncharacterized protein</fullName>
    </submittedName>
</protein>